<dbReference type="GO" id="GO:0005886">
    <property type="term" value="C:plasma membrane"/>
    <property type="evidence" value="ECO:0007669"/>
    <property type="project" value="UniProtKB-SubCell"/>
</dbReference>
<feature type="transmembrane region" description="Helical" evidence="7">
    <location>
        <begin position="907"/>
        <end position="926"/>
    </location>
</feature>
<keyword evidence="3 7" id="KW-0812">Transmembrane</keyword>
<feature type="region of interest" description="Disordered" evidence="6">
    <location>
        <begin position="233"/>
        <end position="419"/>
    </location>
</feature>
<protein>
    <submittedName>
        <fullName evidence="8">Membrane protein involved in the export of O-antigen and teichoic acid</fullName>
    </submittedName>
</protein>
<name>A0A1G7UQ50_9LACT</name>
<feature type="transmembrane region" description="Helical" evidence="7">
    <location>
        <begin position="806"/>
        <end position="826"/>
    </location>
</feature>
<dbReference type="InterPro" id="IPR002797">
    <property type="entry name" value="Polysacc_synth"/>
</dbReference>
<evidence type="ECO:0000256" key="5">
    <source>
        <dbReference type="ARBA" id="ARBA00023136"/>
    </source>
</evidence>
<feature type="transmembrane region" description="Helical" evidence="7">
    <location>
        <begin position="734"/>
        <end position="755"/>
    </location>
</feature>
<evidence type="ECO:0000256" key="7">
    <source>
        <dbReference type="SAM" id="Phobius"/>
    </source>
</evidence>
<keyword evidence="9" id="KW-1185">Reference proteome</keyword>
<feature type="compositionally biased region" description="Basic and acidic residues" evidence="6">
    <location>
        <begin position="104"/>
        <end position="124"/>
    </location>
</feature>
<feature type="compositionally biased region" description="Basic and acidic residues" evidence="6">
    <location>
        <begin position="292"/>
        <end position="331"/>
    </location>
</feature>
<feature type="transmembrane region" description="Helical" evidence="7">
    <location>
        <begin position="663"/>
        <end position="685"/>
    </location>
</feature>
<dbReference type="EMBL" id="FNCK01000011">
    <property type="protein sequence ID" value="SDG49636.1"/>
    <property type="molecule type" value="Genomic_DNA"/>
</dbReference>
<feature type="transmembrane region" description="Helical" evidence="7">
    <location>
        <begin position="1036"/>
        <end position="1056"/>
    </location>
</feature>
<organism evidence="8 9">
    <name type="scientific">Facklamia miroungae</name>
    <dbReference type="NCBI Taxonomy" id="120956"/>
    <lineage>
        <taxon>Bacteria</taxon>
        <taxon>Bacillati</taxon>
        <taxon>Bacillota</taxon>
        <taxon>Bacilli</taxon>
        <taxon>Lactobacillales</taxon>
        <taxon>Aerococcaceae</taxon>
        <taxon>Facklamia</taxon>
    </lineage>
</organism>
<dbReference type="CDD" id="cd13124">
    <property type="entry name" value="MATE_SpoVB_like"/>
    <property type="match status" value="1"/>
</dbReference>
<evidence type="ECO:0000313" key="8">
    <source>
        <dbReference type="EMBL" id="SDG49636.1"/>
    </source>
</evidence>
<dbReference type="STRING" id="120956.SAMN05421791_11133"/>
<keyword evidence="4 7" id="KW-1133">Transmembrane helix</keyword>
<evidence type="ECO:0000313" key="9">
    <source>
        <dbReference type="Proteomes" id="UP000199708"/>
    </source>
</evidence>
<dbReference type="PANTHER" id="PTHR30250:SF21">
    <property type="entry name" value="LIPID II FLIPPASE MURJ"/>
    <property type="match status" value="1"/>
</dbReference>
<comment type="subcellular location">
    <subcellularLocation>
        <location evidence="1">Cell membrane</location>
        <topology evidence="1">Multi-pass membrane protein</topology>
    </subcellularLocation>
</comment>
<dbReference type="InterPro" id="IPR024923">
    <property type="entry name" value="PG_synth_SpoVB"/>
</dbReference>
<accession>A0A1G7UQ50</accession>
<feature type="compositionally biased region" description="Basic and acidic residues" evidence="6">
    <location>
        <begin position="359"/>
        <end position="371"/>
    </location>
</feature>
<dbReference type="OrthoDB" id="9775950at2"/>
<dbReference type="Pfam" id="PF01943">
    <property type="entry name" value="Polysacc_synt"/>
    <property type="match status" value="1"/>
</dbReference>
<dbReference type="InterPro" id="IPR050833">
    <property type="entry name" value="Poly_Biosynth_Transport"/>
</dbReference>
<feature type="transmembrane region" description="Helical" evidence="7">
    <location>
        <begin position="946"/>
        <end position="964"/>
    </location>
</feature>
<feature type="transmembrane region" description="Helical" evidence="7">
    <location>
        <begin position="852"/>
        <end position="870"/>
    </location>
</feature>
<feature type="compositionally biased region" description="Basic and acidic residues" evidence="6">
    <location>
        <begin position="41"/>
        <end position="68"/>
    </location>
</feature>
<evidence type="ECO:0000256" key="3">
    <source>
        <dbReference type="ARBA" id="ARBA00022692"/>
    </source>
</evidence>
<proteinExistence type="predicted"/>
<evidence type="ECO:0000256" key="1">
    <source>
        <dbReference type="ARBA" id="ARBA00004651"/>
    </source>
</evidence>
<feature type="transmembrane region" description="Helical" evidence="7">
    <location>
        <begin position="1110"/>
        <end position="1135"/>
    </location>
</feature>
<feature type="transmembrane region" description="Helical" evidence="7">
    <location>
        <begin position="616"/>
        <end position="643"/>
    </location>
</feature>
<keyword evidence="5 7" id="KW-0472">Membrane</keyword>
<feature type="transmembrane region" description="Helical" evidence="7">
    <location>
        <begin position="970"/>
        <end position="999"/>
    </location>
</feature>
<sequence>MSDNQFDKKNHGFKNDYDRFDTLEFTEEDLKKLRQPNPRIMDSDYFDREIKGEEKTKQDFEIEPKEQEPNNPVDDDRDLLINSKMSEEQELSSEFLQASEETDREVKELEKKKPEDQLEVSKLDAGEDEIEAFSLDSRTRKDDILKINQEDLDFKDPADHLKETLELELDPDIFYRHDFEQQSSESNEDENPFQYRSIKESLREEHRNKRVANVRPGFFQRVFQTVFSTRDDFESDTFSDHKGEEPYQAEDCSNTFEVEPLNSDGNAYKSEKNDEDHFESDKSSLAEESVSEENKDLEFDEKDGQVQEKSCSSEEEKETVGEENSLGHENQDLISNSKPLSPQIFVSSQADQPLETNDEIEKTEQTQEADPKVFTMEAEENLSTASIETSSSKEKDHSNPEESHSEEITYDSKKPSQTKMYDEEELEALAWDILPEDHYLKDDATTSKEPTFIDKVKIGSKNAWAKLAKNSSRLMEKTKQSTSQMLQTVQDRQDNTQDLAENHEGPAQIEGIDNQEKEANLAFDHTDHSVLKRSVDQALEVNDENENNYIKETVENISLTEDEAIAEGISQKTASYEAPILTDAILEDTLDSNLREADMTQQQLNDQYNSQDKSKFVAGAAWLSMGQILSRIIGALYIIPWATWLGAEYSQANSLYAVGYNPYVFFLSIAVAGFPAAVAKQIAFYSTKKEFKVVDKLFKYSLGIMATSGIIIAAIFYFIAPTLVANSPTDNQEAAIIVVRSLAPALLILPTLSLFKGYFQGYSQMIPLALSEVLEQIIRVLYILGATYLIMMVYKGSITEAVAHSTFAAFVGALMALLFLVSAYVIHNKKMKSVKETSLNKMDIDFMDSLKIMLRDSIPFILLGSGIIFAQNIDTYTFKQILVRTSVLLNSEIAELFGAMSLDVNKLIMIIVSFAVAIAASSIPAVSSKYAEGNINKTSELIKNIVLLFTFIMLPASIGMAIIADNVYPFFYPAGIAAGPGLLATGSFTAIVLGAYTVFATILQSMDYRRFAITYLLVGLAIKLILQFPMVALFHAHGALLATFFGFAVSAVLMWMKIWRVIKIRDRYFVGDIVRIVIATTIMAIGTYGWNRLINQMMDPVGRGLTFVQIILVVLIAIIIYGGVMALFGMLPIIIGDYQADLQKKLSMHR</sequence>
<dbReference type="PANTHER" id="PTHR30250">
    <property type="entry name" value="PST FAMILY PREDICTED COLANIC ACID TRANSPORTER"/>
    <property type="match status" value="1"/>
</dbReference>
<feature type="transmembrane region" description="Helical" evidence="7">
    <location>
        <begin position="697"/>
        <end position="719"/>
    </location>
</feature>
<dbReference type="AlphaFoldDB" id="A0A1G7UQ50"/>
<keyword evidence="2" id="KW-1003">Cell membrane</keyword>
<feature type="compositionally biased region" description="Basic and acidic residues" evidence="6">
    <location>
        <begin position="269"/>
        <end position="285"/>
    </location>
</feature>
<feature type="transmembrane region" description="Helical" evidence="7">
    <location>
        <begin position="1011"/>
        <end position="1030"/>
    </location>
</feature>
<gene>
    <name evidence="8" type="ORF">SAMN05421791_11133</name>
</gene>
<feature type="transmembrane region" description="Helical" evidence="7">
    <location>
        <begin position="776"/>
        <end position="794"/>
    </location>
</feature>
<feature type="transmembrane region" description="Helical" evidence="7">
    <location>
        <begin position="1068"/>
        <end position="1090"/>
    </location>
</feature>
<feature type="compositionally biased region" description="Polar residues" evidence="6">
    <location>
        <begin position="332"/>
        <end position="355"/>
    </location>
</feature>
<dbReference type="RefSeq" id="WP_090290387.1">
    <property type="nucleotide sequence ID" value="NZ_FNCK01000011.1"/>
</dbReference>
<evidence type="ECO:0000256" key="4">
    <source>
        <dbReference type="ARBA" id="ARBA00022989"/>
    </source>
</evidence>
<evidence type="ECO:0000256" key="6">
    <source>
        <dbReference type="SAM" id="MobiDB-lite"/>
    </source>
</evidence>
<evidence type="ECO:0000256" key="2">
    <source>
        <dbReference type="ARBA" id="ARBA00022475"/>
    </source>
</evidence>
<feature type="region of interest" description="Disordered" evidence="6">
    <location>
        <begin position="33"/>
        <end position="124"/>
    </location>
</feature>
<reference evidence="8 9" key="1">
    <citation type="submission" date="2016-10" db="EMBL/GenBank/DDBJ databases">
        <authorList>
            <person name="de Groot N.N."/>
        </authorList>
    </citation>
    <scope>NUCLEOTIDE SEQUENCE [LARGE SCALE GENOMIC DNA]</scope>
    <source>
        <strain evidence="8 9">ATCC BAA-466</strain>
    </source>
</reference>
<dbReference type="Proteomes" id="UP000199708">
    <property type="component" value="Unassembled WGS sequence"/>
</dbReference>
<feature type="compositionally biased region" description="Polar residues" evidence="6">
    <location>
        <begin position="381"/>
        <end position="390"/>
    </location>
</feature>
<feature type="compositionally biased region" description="Basic and acidic residues" evidence="6">
    <location>
        <begin position="391"/>
        <end position="414"/>
    </location>
</feature>